<reference evidence="3 4" key="1">
    <citation type="submission" date="2020-09" db="EMBL/GenBank/DDBJ databases">
        <title>Complete genome sequence of an Arctic sea ice bacterium Marinomonas arctica BSI20414.</title>
        <authorList>
            <person name="Liao L."/>
            <person name="Chen B."/>
        </authorList>
    </citation>
    <scope>NUCLEOTIDE SEQUENCE [LARGE SCALE GENOMIC DNA]</scope>
    <source>
        <strain evidence="3 4">BSI20414</strain>
    </source>
</reference>
<name>A0A7H1J7H9_9GAMM</name>
<evidence type="ECO:0000256" key="1">
    <source>
        <dbReference type="SAM" id="MobiDB-lite"/>
    </source>
</evidence>
<feature type="region of interest" description="Disordered" evidence="1">
    <location>
        <begin position="242"/>
        <end position="266"/>
    </location>
</feature>
<protein>
    <submittedName>
        <fullName evidence="3">NYN domain-containing protein</fullName>
    </submittedName>
</protein>
<evidence type="ECO:0000313" key="3">
    <source>
        <dbReference type="EMBL" id="QNT06445.1"/>
    </source>
</evidence>
<dbReference type="CDD" id="cd18722">
    <property type="entry name" value="PIN_NicB-like"/>
    <property type="match status" value="1"/>
</dbReference>
<sequence length="266" mass="30908">MDIKVAFLVDGSFFLKRLQFFKRKYYTTHPDLTANETVQILSLAIRRHLNNSSHGSYQHLYRVFYYDSPPLDIKAHYPLIEKGETNRRVIDFSKEANSIHRQKILDELKKQRKFALRLGTIKHDKQWKLTDSALNDLLQHKRQFDELTNADFYYSVRQKGVDIKLGVDVSTLAQQKLIDKIVLIAGDSDFVPAAKLARINGIDFVLDALRNNIDPTLHEHIDGLISYDLVSIMKDVLKKEPDSKPAWWNTGTNPQKPKYQKQKNDN</sequence>
<dbReference type="KEGG" id="mard:IBG28_01905"/>
<dbReference type="Gene3D" id="3.40.50.1010">
    <property type="entry name" value="5'-nuclease"/>
    <property type="match status" value="1"/>
</dbReference>
<accession>A0A7H1J7H9</accession>
<dbReference type="Pfam" id="PF01936">
    <property type="entry name" value="NYN"/>
    <property type="match status" value="1"/>
</dbReference>
<dbReference type="InterPro" id="IPR021139">
    <property type="entry name" value="NYN"/>
</dbReference>
<dbReference type="OrthoDB" id="9794137at2"/>
<gene>
    <name evidence="3" type="ORF">IBG28_01905</name>
</gene>
<proteinExistence type="predicted"/>
<dbReference type="GO" id="GO:0004540">
    <property type="term" value="F:RNA nuclease activity"/>
    <property type="evidence" value="ECO:0007669"/>
    <property type="project" value="InterPro"/>
</dbReference>
<evidence type="ECO:0000259" key="2">
    <source>
        <dbReference type="Pfam" id="PF01936"/>
    </source>
</evidence>
<dbReference type="AlphaFoldDB" id="A0A7H1J7H9"/>
<keyword evidence="4" id="KW-1185">Reference proteome</keyword>
<organism evidence="3 4">
    <name type="scientific">Marinomonas arctica</name>
    <dbReference type="NCBI Taxonomy" id="383750"/>
    <lineage>
        <taxon>Bacteria</taxon>
        <taxon>Pseudomonadati</taxon>
        <taxon>Pseudomonadota</taxon>
        <taxon>Gammaproteobacteria</taxon>
        <taxon>Oceanospirillales</taxon>
        <taxon>Oceanospirillaceae</taxon>
        <taxon>Marinomonas</taxon>
    </lineage>
</organism>
<feature type="domain" description="NYN" evidence="2">
    <location>
        <begin position="99"/>
        <end position="202"/>
    </location>
</feature>
<dbReference type="Proteomes" id="UP000516370">
    <property type="component" value="Chromosome"/>
</dbReference>
<evidence type="ECO:0000313" key="4">
    <source>
        <dbReference type="Proteomes" id="UP000516370"/>
    </source>
</evidence>
<dbReference type="EMBL" id="CP061081">
    <property type="protein sequence ID" value="QNT06445.1"/>
    <property type="molecule type" value="Genomic_DNA"/>
</dbReference>
<dbReference type="RefSeq" id="WP_111607369.1">
    <property type="nucleotide sequence ID" value="NZ_BMLJ01000008.1"/>
</dbReference>